<evidence type="ECO:0000256" key="2">
    <source>
        <dbReference type="SAM" id="MobiDB-lite"/>
    </source>
</evidence>
<feature type="compositionally biased region" description="Basic and acidic residues" evidence="2">
    <location>
        <begin position="341"/>
        <end position="352"/>
    </location>
</feature>
<dbReference type="InParanoid" id="A0A674BXB0"/>
<dbReference type="GO" id="GO:0005576">
    <property type="term" value="C:extracellular region"/>
    <property type="evidence" value="ECO:0007669"/>
    <property type="project" value="GOC"/>
</dbReference>
<reference evidence="3" key="2">
    <citation type="submission" date="2025-09" db="UniProtKB">
        <authorList>
            <consortium name="Ensembl"/>
        </authorList>
    </citation>
    <scope>IDENTIFICATION</scope>
</reference>
<dbReference type="GO" id="GO:0035082">
    <property type="term" value="P:axoneme assembly"/>
    <property type="evidence" value="ECO:0007669"/>
    <property type="project" value="InterPro"/>
</dbReference>
<dbReference type="Proteomes" id="UP000472277">
    <property type="component" value="Chromosome 14"/>
</dbReference>
<name>A0A674BXB0_SALTR</name>
<dbReference type="Ensembl" id="ENSSTUT00000080822.1">
    <property type="protein sequence ID" value="ENSSTUP00000076042.1"/>
    <property type="gene ID" value="ENSSTUG00000033380.1"/>
</dbReference>
<dbReference type="GO" id="GO:0060287">
    <property type="term" value="P:epithelial cilium movement involved in determination of left/right asymmetry"/>
    <property type="evidence" value="ECO:0007669"/>
    <property type="project" value="TreeGrafter"/>
</dbReference>
<feature type="coiled-coil region" evidence="1">
    <location>
        <begin position="489"/>
        <end position="523"/>
    </location>
</feature>
<evidence type="ECO:0000256" key="1">
    <source>
        <dbReference type="SAM" id="Coils"/>
    </source>
</evidence>
<dbReference type="PANTHER" id="PTHR16275:SF8">
    <property type="entry name" value="COILED-COIL DOMAIN-CONTAINING PROTEIN 40"/>
    <property type="match status" value="1"/>
</dbReference>
<keyword evidence="1" id="KW-0175">Coiled coil</keyword>
<evidence type="ECO:0000313" key="3">
    <source>
        <dbReference type="Ensembl" id="ENSSTUP00000076042.1"/>
    </source>
</evidence>
<dbReference type="GO" id="GO:0005929">
    <property type="term" value="C:cilium"/>
    <property type="evidence" value="ECO:0007669"/>
    <property type="project" value="TreeGrafter"/>
</dbReference>
<dbReference type="InterPro" id="IPR037386">
    <property type="entry name" value="CCDC40"/>
</dbReference>
<organism evidence="3 4">
    <name type="scientific">Salmo trutta</name>
    <name type="common">Brown trout</name>
    <dbReference type="NCBI Taxonomy" id="8032"/>
    <lineage>
        <taxon>Eukaryota</taxon>
        <taxon>Metazoa</taxon>
        <taxon>Chordata</taxon>
        <taxon>Craniata</taxon>
        <taxon>Vertebrata</taxon>
        <taxon>Euteleostomi</taxon>
        <taxon>Actinopterygii</taxon>
        <taxon>Neopterygii</taxon>
        <taxon>Teleostei</taxon>
        <taxon>Protacanthopterygii</taxon>
        <taxon>Salmoniformes</taxon>
        <taxon>Salmonidae</taxon>
        <taxon>Salmoninae</taxon>
        <taxon>Salmo</taxon>
    </lineage>
</organism>
<dbReference type="OMA" id="VEDECAC"/>
<keyword evidence="4" id="KW-1185">Reference proteome</keyword>
<protein>
    <submittedName>
        <fullName evidence="3">Coiled-coil domain 40 molecular ruler complex subunit</fullName>
    </submittedName>
</protein>
<dbReference type="GeneTree" id="ENSGT00440000035688"/>
<accession>A0A674BXB0</accession>
<proteinExistence type="predicted"/>
<dbReference type="PANTHER" id="PTHR16275">
    <property type="entry name" value="COILED-COIL DOMAIN-CONTAINING PROTEIN 40"/>
    <property type="match status" value="1"/>
</dbReference>
<dbReference type="AlphaFoldDB" id="A0A674BXB0"/>
<feature type="region of interest" description="Disordered" evidence="2">
    <location>
        <begin position="326"/>
        <end position="352"/>
    </location>
</feature>
<reference evidence="3" key="1">
    <citation type="submission" date="2025-08" db="UniProtKB">
        <authorList>
            <consortium name="Ensembl"/>
        </authorList>
    </citation>
    <scope>IDENTIFICATION</scope>
</reference>
<dbReference type="GO" id="GO:0001947">
    <property type="term" value="P:heart looping"/>
    <property type="evidence" value="ECO:0007669"/>
    <property type="project" value="TreeGrafter"/>
</dbReference>
<sequence>MVSPICLQTLMKRFQTALENHLHKQPERLNMELREKTLNPLQWFTIKSTWTSTLQYTCSTIHAIYGSPFGIHSFPRRGLSQLQSEVANLALRLFYMQEVNADLHSDITAMKNASRKAHSEKTQAEEQKHKQDLYVEWLTKHMERLTEQTALYEVQTIAQSEEAQAATEALFEAQMEMDSLVMGRKQLLQQWNSSLVGMRRRDDAYTAMLEALRTATHQARSLDTELEGFKKSITWEEERNELLTVLLNRTQLDSATSRKLISHSQQEALQAQYSIYTRTLQETEQTLQRECGVHQVEVSSLRKQTEKEWERRIELEVGVMSKMQKHLTHDKATKYSRRRTDRTAAHKREKETQLPRLENEMAAVTLESSDVTLRLEGLARTQARITKRVTVIECKQATINVYNKKIEQLIASTGHEELGLLEIQANTLTKQLEGVGGEIKEQQQLWLWQQGELVRLTQEKQARSAALLTLQTQFTILQQRKCISVMLCVQEAERDSIEMQMKLERIQEEKDRLFNSLVESESNSTEECDGVLRELQQCQASLSSSLRDKQLQLGELHRAKIVLTSDFHCLQDTKERVRDVDTFTHSLSTLFLPSLLISIVEKGVATATLSTGEALEPALQEERLHAVATILHHVQQEFPQHQGALRCLSLALAARLLTPLGQETH</sequence>
<dbReference type="GO" id="GO:0005737">
    <property type="term" value="C:cytoplasm"/>
    <property type="evidence" value="ECO:0007669"/>
    <property type="project" value="TreeGrafter"/>
</dbReference>
<evidence type="ECO:0000313" key="4">
    <source>
        <dbReference type="Proteomes" id="UP000472277"/>
    </source>
</evidence>